<gene>
    <name evidence="1" type="ORF">DCP75_08160</name>
</gene>
<evidence type="ECO:0008006" key="3">
    <source>
        <dbReference type="Google" id="ProtNLM"/>
    </source>
</evidence>
<accession>A0A3C1KLT6</accession>
<comment type="caution">
    <text evidence="1">The sequence shown here is derived from an EMBL/GenBank/DDBJ whole genome shotgun (WGS) entry which is preliminary data.</text>
</comment>
<dbReference type="AlphaFoldDB" id="A0A3C1KLT6"/>
<evidence type="ECO:0000313" key="1">
    <source>
        <dbReference type="EMBL" id="HAN27679.1"/>
    </source>
</evidence>
<evidence type="ECO:0000313" key="2">
    <source>
        <dbReference type="Proteomes" id="UP000259273"/>
    </source>
</evidence>
<dbReference type="EMBL" id="DMND01000111">
    <property type="protein sequence ID" value="HAN27679.1"/>
    <property type="molecule type" value="Genomic_DNA"/>
</dbReference>
<proteinExistence type="predicted"/>
<name>A0A3C1KLT6_9GAMM</name>
<sequence>MMKLTDVLSDRYAPYVARCPGDYAEAISVRHLDGREFQAVLECKSGHTIVQTFGVPGSLPVCDDVVSVLTSMLFRGTGLIDAALKKRLPSEPEVVH</sequence>
<organism evidence="1 2">
    <name type="scientific">Haliea salexigens</name>
    <dbReference type="NCBI Taxonomy" id="287487"/>
    <lineage>
        <taxon>Bacteria</taxon>
        <taxon>Pseudomonadati</taxon>
        <taxon>Pseudomonadota</taxon>
        <taxon>Gammaproteobacteria</taxon>
        <taxon>Cellvibrionales</taxon>
        <taxon>Halieaceae</taxon>
        <taxon>Haliea</taxon>
    </lineage>
</organism>
<dbReference type="Proteomes" id="UP000259273">
    <property type="component" value="Unassembled WGS sequence"/>
</dbReference>
<protein>
    <recommendedName>
        <fullName evidence="3">DUF1652 domain-containing protein</fullName>
    </recommendedName>
</protein>
<reference evidence="1 2" key="1">
    <citation type="journal article" date="2018" name="Nat. Biotechnol.">
        <title>A standardized bacterial taxonomy based on genome phylogeny substantially revises the tree of life.</title>
        <authorList>
            <person name="Parks D.H."/>
            <person name="Chuvochina M."/>
            <person name="Waite D.W."/>
            <person name="Rinke C."/>
            <person name="Skarshewski A."/>
            <person name="Chaumeil P.A."/>
            <person name="Hugenholtz P."/>
        </authorList>
    </citation>
    <scope>NUCLEOTIDE SEQUENCE [LARGE SCALE GENOMIC DNA]</scope>
    <source>
        <strain evidence="1">UBA9158</strain>
    </source>
</reference>